<dbReference type="Proteomes" id="UP000323426">
    <property type="component" value="Unassembled WGS sequence"/>
</dbReference>
<dbReference type="EMBL" id="VWSF01000012">
    <property type="protein sequence ID" value="KAA5544001.1"/>
    <property type="molecule type" value="Genomic_DNA"/>
</dbReference>
<protein>
    <submittedName>
        <fullName evidence="1">Uncharacterized protein</fullName>
    </submittedName>
</protein>
<gene>
    <name evidence="1" type="ORF">F0145_15590</name>
</gene>
<reference evidence="1 2" key="1">
    <citation type="submission" date="2019-09" db="EMBL/GenBank/DDBJ databases">
        <title>Genome sequence and assembly of Adhaeribacter sp.</title>
        <authorList>
            <person name="Chhetri G."/>
        </authorList>
    </citation>
    <scope>NUCLEOTIDE SEQUENCE [LARGE SCALE GENOMIC DNA]</scope>
    <source>
        <strain evidence="1 2">DK36</strain>
    </source>
</reference>
<evidence type="ECO:0000313" key="1">
    <source>
        <dbReference type="EMBL" id="KAA5544001.1"/>
    </source>
</evidence>
<name>A0A5M6D922_9BACT</name>
<dbReference type="AlphaFoldDB" id="A0A5M6D922"/>
<proteinExistence type="predicted"/>
<organism evidence="1 2">
    <name type="scientific">Adhaeribacter rhizoryzae</name>
    <dbReference type="NCBI Taxonomy" id="2607907"/>
    <lineage>
        <taxon>Bacteria</taxon>
        <taxon>Pseudomonadati</taxon>
        <taxon>Bacteroidota</taxon>
        <taxon>Cytophagia</taxon>
        <taxon>Cytophagales</taxon>
        <taxon>Hymenobacteraceae</taxon>
        <taxon>Adhaeribacter</taxon>
    </lineage>
</organism>
<comment type="caution">
    <text evidence="1">The sequence shown here is derived from an EMBL/GenBank/DDBJ whole genome shotgun (WGS) entry which is preliminary data.</text>
</comment>
<evidence type="ECO:0000313" key="2">
    <source>
        <dbReference type="Proteomes" id="UP000323426"/>
    </source>
</evidence>
<accession>A0A5M6D922</accession>
<sequence>MPDIDFIKATLLVNFCAKVLNRILRLREKFTDTPLQCQTCQNKPGAPAVLNKYLEKFYGISEALHLNSINCTNAVIYNVS</sequence>
<keyword evidence="2" id="KW-1185">Reference proteome</keyword>